<evidence type="ECO:0000313" key="4">
    <source>
        <dbReference type="EMBL" id="VFK54033.1"/>
    </source>
</evidence>
<dbReference type="InterPro" id="IPR004919">
    <property type="entry name" value="GmrSD_N"/>
</dbReference>
<dbReference type="PANTHER" id="PTHR39639">
    <property type="entry name" value="CHROMOSOME 16, WHOLE GENOME SHOTGUN SEQUENCE"/>
    <property type="match status" value="1"/>
</dbReference>
<dbReference type="Pfam" id="PF03235">
    <property type="entry name" value="GmrSD_N"/>
    <property type="match status" value="1"/>
</dbReference>
<dbReference type="AlphaFoldDB" id="A0A450ZJP0"/>
<gene>
    <name evidence="3" type="ORF">BECKTUN1418E_GA0071001_10069</name>
    <name evidence="4" type="ORF">BECKTUN1418F_GA0071002_103616</name>
</gene>
<sequence>MTIHEEIEIENSPKISSPKDEEPVDDLDELNEVIPFTYSITSYGADYPVDSLVKRIKEGDVLIPKFNWEKPEETNVEGFQRQYVWPRPTADRFIESLLLGLPVPGIFLFKEKPSSLSLVLDGHQRLFTLFSYYEGIINGKEYRLANVQEQFEGKRYKDLDVGDRRRLDDSIIHTTIIRQDEPTDDQSSIYSIFERLNKGGINLQPQEIRVALYHGKFVRVLQALNNREAWRELYGKESSRLKDMEMILRFFAFLYYSDQYRGPLKDFLNRYMATNQNLQKQSEQELNGIFERTTQTILTGIGAKAFRPDRAVNAAVVDSLMVGVAKRLDKGNIEDKRYLKKQFDALMENTEYTKAIEANTADKINVERRLRLAEEAFSQAP</sequence>
<accession>A0A450ZJP0</accession>
<reference evidence="4" key="1">
    <citation type="submission" date="2019-02" db="EMBL/GenBank/DDBJ databases">
        <authorList>
            <person name="Gruber-Vodicka R. H."/>
            <person name="Seah K. B. B."/>
        </authorList>
    </citation>
    <scope>NUCLEOTIDE SEQUENCE</scope>
    <source>
        <strain evidence="3">BECK_BY2</strain>
        <strain evidence="4">BECK_BY3</strain>
    </source>
</reference>
<evidence type="ECO:0000313" key="3">
    <source>
        <dbReference type="EMBL" id="VFK51593.1"/>
    </source>
</evidence>
<dbReference type="EMBL" id="CAADFV010000006">
    <property type="protein sequence ID" value="VFK51593.1"/>
    <property type="molecule type" value="Genomic_DNA"/>
</dbReference>
<organism evidence="4">
    <name type="scientific">Candidatus Kentrum sp. TUN</name>
    <dbReference type="NCBI Taxonomy" id="2126343"/>
    <lineage>
        <taxon>Bacteria</taxon>
        <taxon>Pseudomonadati</taxon>
        <taxon>Pseudomonadota</taxon>
        <taxon>Gammaproteobacteria</taxon>
        <taxon>Candidatus Kentrum</taxon>
    </lineage>
</organism>
<evidence type="ECO:0000256" key="1">
    <source>
        <dbReference type="SAM" id="MobiDB-lite"/>
    </source>
</evidence>
<feature type="region of interest" description="Disordered" evidence="1">
    <location>
        <begin position="1"/>
        <end position="24"/>
    </location>
</feature>
<protein>
    <recommendedName>
        <fullName evidence="2">GmrSD restriction endonucleases N-terminal domain-containing protein</fullName>
    </recommendedName>
</protein>
<dbReference type="EMBL" id="CAADFY010000036">
    <property type="protein sequence ID" value="VFK54033.1"/>
    <property type="molecule type" value="Genomic_DNA"/>
</dbReference>
<feature type="domain" description="GmrSD restriction endonucleases N-terminal" evidence="2">
    <location>
        <begin position="75"/>
        <end position="213"/>
    </location>
</feature>
<proteinExistence type="predicted"/>
<dbReference type="PANTHER" id="PTHR39639:SF1">
    <property type="entry name" value="DUF262 DOMAIN-CONTAINING PROTEIN"/>
    <property type="match status" value="1"/>
</dbReference>
<name>A0A450ZJP0_9GAMM</name>
<evidence type="ECO:0000259" key="2">
    <source>
        <dbReference type="Pfam" id="PF03235"/>
    </source>
</evidence>